<accession>D0LQG3</accession>
<reference evidence="5 6" key="1">
    <citation type="journal article" date="2010" name="Stand. Genomic Sci.">
        <title>Complete genome sequence of Haliangium ochraceum type strain (SMP-2).</title>
        <authorList>
            <consortium name="US DOE Joint Genome Institute (JGI-PGF)"/>
            <person name="Ivanova N."/>
            <person name="Daum C."/>
            <person name="Lang E."/>
            <person name="Abt B."/>
            <person name="Kopitz M."/>
            <person name="Saunders E."/>
            <person name="Lapidus A."/>
            <person name="Lucas S."/>
            <person name="Glavina Del Rio T."/>
            <person name="Nolan M."/>
            <person name="Tice H."/>
            <person name="Copeland A."/>
            <person name="Cheng J.F."/>
            <person name="Chen F."/>
            <person name="Bruce D."/>
            <person name="Goodwin L."/>
            <person name="Pitluck S."/>
            <person name="Mavromatis K."/>
            <person name="Pati A."/>
            <person name="Mikhailova N."/>
            <person name="Chen A."/>
            <person name="Palaniappan K."/>
            <person name="Land M."/>
            <person name="Hauser L."/>
            <person name="Chang Y.J."/>
            <person name="Jeffries C.D."/>
            <person name="Detter J.C."/>
            <person name="Brettin T."/>
            <person name="Rohde M."/>
            <person name="Goker M."/>
            <person name="Bristow J."/>
            <person name="Markowitz V."/>
            <person name="Eisen J.A."/>
            <person name="Hugenholtz P."/>
            <person name="Kyrpides N.C."/>
            <person name="Klenk H.P."/>
        </authorList>
    </citation>
    <scope>NUCLEOTIDE SEQUENCE [LARGE SCALE GENOMIC DNA]</scope>
    <source>
        <strain evidence="6">DSM 14365 / CIP 107738 / JCM 11303 / AJ 13395 / SMP-2</strain>
    </source>
</reference>
<proteinExistence type="inferred from homology"/>
<dbReference type="HOGENOM" id="CLU_049344_5_1_7"/>
<dbReference type="GO" id="GO:0008757">
    <property type="term" value="F:S-adenosylmethionine-dependent methyltransferase activity"/>
    <property type="evidence" value="ECO:0007669"/>
    <property type="project" value="InterPro"/>
</dbReference>
<dbReference type="KEGG" id="hoh:Hoch_6503"/>
<evidence type="ECO:0000256" key="2">
    <source>
        <dbReference type="ARBA" id="ARBA00022603"/>
    </source>
</evidence>
<dbReference type="SUPFAM" id="SSF53335">
    <property type="entry name" value="S-adenosyl-L-methionine-dependent methyltransferases"/>
    <property type="match status" value="1"/>
</dbReference>
<dbReference type="STRING" id="502025.Hoch_6503"/>
<feature type="domain" description="Methyltransferase type 11" evidence="4">
    <location>
        <begin position="48"/>
        <end position="135"/>
    </location>
</feature>
<dbReference type="InterPro" id="IPR029063">
    <property type="entry name" value="SAM-dependent_MTases_sf"/>
</dbReference>
<sequence length="255" mass="28137">MSSDRFKDHFSATADGYAAHRPTYPVQLVEYLAQLTGEGGRPLTRAWDCGCGSGQLSRLLAERFESVIATDASAAQIERAAAHPRIDYRCARAEASALAPASADLIVVAQAAHWFDLERFYAEVRRVAAPNAALALVSYGLMQISAEIDDRVGHFYREVIGVYWPPERRLVDEGYRSLPFPFDEREAPALAIEHTWTLAGLLGYVATWSALGAMGEAARDAALREFAAQLGEVWGEPERARTLTWPLRMRAGLVR</sequence>
<dbReference type="EMBL" id="CP001804">
    <property type="protein sequence ID" value="ACY18972.1"/>
    <property type="molecule type" value="Genomic_DNA"/>
</dbReference>
<dbReference type="PANTHER" id="PTHR44942:SF4">
    <property type="entry name" value="METHYLTRANSFERASE TYPE 11 DOMAIN-CONTAINING PROTEIN"/>
    <property type="match status" value="1"/>
</dbReference>
<dbReference type="Gene3D" id="3.40.50.150">
    <property type="entry name" value="Vaccinia Virus protein VP39"/>
    <property type="match status" value="1"/>
</dbReference>
<dbReference type="PANTHER" id="PTHR44942">
    <property type="entry name" value="METHYLTRANSF_11 DOMAIN-CONTAINING PROTEIN"/>
    <property type="match status" value="1"/>
</dbReference>
<dbReference type="Proteomes" id="UP000001880">
    <property type="component" value="Chromosome"/>
</dbReference>
<dbReference type="AlphaFoldDB" id="D0LQG3"/>
<dbReference type="Pfam" id="PF08241">
    <property type="entry name" value="Methyltransf_11"/>
    <property type="match status" value="1"/>
</dbReference>
<dbReference type="InterPro" id="IPR013216">
    <property type="entry name" value="Methyltransf_11"/>
</dbReference>
<dbReference type="GO" id="GO:0032259">
    <property type="term" value="P:methylation"/>
    <property type="evidence" value="ECO:0007669"/>
    <property type="project" value="UniProtKB-KW"/>
</dbReference>
<keyword evidence="2 5" id="KW-0489">Methyltransferase</keyword>
<dbReference type="InterPro" id="IPR051052">
    <property type="entry name" value="Diverse_substrate_MTase"/>
</dbReference>
<evidence type="ECO:0000313" key="5">
    <source>
        <dbReference type="EMBL" id="ACY18972.1"/>
    </source>
</evidence>
<evidence type="ECO:0000313" key="6">
    <source>
        <dbReference type="Proteomes" id="UP000001880"/>
    </source>
</evidence>
<gene>
    <name evidence="5" type="ordered locus">Hoch_6503</name>
</gene>
<dbReference type="CDD" id="cd02440">
    <property type="entry name" value="AdoMet_MTases"/>
    <property type="match status" value="1"/>
</dbReference>
<dbReference type="RefSeq" id="WP_012831564.1">
    <property type="nucleotide sequence ID" value="NC_013440.1"/>
</dbReference>
<organism evidence="5 6">
    <name type="scientific">Haliangium ochraceum (strain DSM 14365 / JCM 11303 / SMP-2)</name>
    <dbReference type="NCBI Taxonomy" id="502025"/>
    <lineage>
        <taxon>Bacteria</taxon>
        <taxon>Pseudomonadati</taxon>
        <taxon>Myxococcota</taxon>
        <taxon>Polyangia</taxon>
        <taxon>Haliangiales</taxon>
        <taxon>Kofleriaceae</taxon>
        <taxon>Haliangium</taxon>
    </lineage>
</organism>
<dbReference type="eggNOG" id="COG2227">
    <property type="taxonomic scope" value="Bacteria"/>
</dbReference>
<evidence type="ECO:0000259" key="4">
    <source>
        <dbReference type="Pfam" id="PF08241"/>
    </source>
</evidence>
<protein>
    <submittedName>
        <fullName evidence="5">Methyltransferase type 11</fullName>
    </submittedName>
</protein>
<keyword evidence="3 5" id="KW-0808">Transferase</keyword>
<evidence type="ECO:0000256" key="3">
    <source>
        <dbReference type="ARBA" id="ARBA00022679"/>
    </source>
</evidence>
<comment type="similarity">
    <text evidence="1">Belongs to the methyltransferase superfamily.</text>
</comment>
<name>D0LQG3_HALO1</name>
<evidence type="ECO:0000256" key="1">
    <source>
        <dbReference type="ARBA" id="ARBA00008361"/>
    </source>
</evidence>
<keyword evidence="6" id="KW-1185">Reference proteome</keyword>